<evidence type="ECO:0000313" key="1">
    <source>
        <dbReference type="EMBL" id="SDG98548.1"/>
    </source>
</evidence>
<dbReference type="NCBIfam" id="TIGR04042">
    <property type="entry name" value="MSMEG_0570_fam"/>
    <property type="match status" value="1"/>
</dbReference>
<evidence type="ECO:0000313" key="2">
    <source>
        <dbReference type="Proteomes" id="UP000198967"/>
    </source>
</evidence>
<accession>A0A1G7YPT2</accession>
<proteinExistence type="predicted"/>
<keyword evidence="2" id="KW-1185">Reference proteome</keyword>
<dbReference type="EMBL" id="FNBE01000017">
    <property type="protein sequence ID" value="SDG98548.1"/>
    <property type="molecule type" value="Genomic_DNA"/>
</dbReference>
<dbReference type="InterPro" id="IPR023846">
    <property type="entry name" value="CHP04042_MSMEG0570"/>
</dbReference>
<reference evidence="1 2" key="1">
    <citation type="submission" date="2016-10" db="EMBL/GenBank/DDBJ databases">
        <authorList>
            <person name="de Groot N.N."/>
        </authorList>
    </citation>
    <scope>NUCLEOTIDE SEQUENCE [LARGE SCALE GENOMIC DNA]</scope>
    <source>
        <strain evidence="1 2">CGMCC 4.3143</strain>
    </source>
</reference>
<protein>
    <submittedName>
        <fullName evidence="1">MSMEG_0570 family protein</fullName>
    </submittedName>
</protein>
<dbReference type="Proteomes" id="UP000198967">
    <property type="component" value="Unassembled WGS sequence"/>
</dbReference>
<dbReference type="AlphaFoldDB" id="A0A1G7YPT2"/>
<organism evidence="1 2">
    <name type="scientific">Pseudonocardia oroxyli</name>
    <dbReference type="NCBI Taxonomy" id="366584"/>
    <lineage>
        <taxon>Bacteria</taxon>
        <taxon>Bacillati</taxon>
        <taxon>Actinomycetota</taxon>
        <taxon>Actinomycetes</taxon>
        <taxon>Pseudonocardiales</taxon>
        <taxon>Pseudonocardiaceae</taxon>
        <taxon>Pseudonocardia</taxon>
    </lineage>
</organism>
<gene>
    <name evidence="1" type="ORF">SAMN05216377_117119</name>
</gene>
<dbReference type="STRING" id="366584.SAMN05216377_117119"/>
<name>A0A1G7YPT2_PSEOR</name>
<sequence length="118" mass="13072">MVALATIAAHGVGNTVVTSAIYRRRVPEVLFDVRWPDGSRQTFYSPSLIVEEHFHAGSVYPVAEFVDTSRTCMRIADQRVRQKYGFGCAQSVATMAGIEQAAARFAATDQVTLESFRR</sequence>